<sequence length="100" mass="10957">MDWRRASDVRERWSHTPTTVAYRPQVGPAMIAFAAAAVALPVPTHSMQGEPFPTRRKREQVLLLFMAGRPPSLPCRIPILPLAVGVCARTPFLPGIGSGR</sequence>
<dbReference type="Proteomes" id="UP000287651">
    <property type="component" value="Unassembled WGS sequence"/>
</dbReference>
<accession>A0A426YWC2</accession>
<reference evidence="1 2" key="1">
    <citation type="journal article" date="2014" name="Agronomy (Basel)">
        <title>A Draft Genome Sequence for Ensete ventricosum, the Drought-Tolerant Tree Against Hunger.</title>
        <authorList>
            <person name="Harrison J."/>
            <person name="Moore K.A."/>
            <person name="Paszkiewicz K."/>
            <person name="Jones T."/>
            <person name="Grant M."/>
            <person name="Ambacheew D."/>
            <person name="Muzemil S."/>
            <person name="Studholme D.J."/>
        </authorList>
    </citation>
    <scope>NUCLEOTIDE SEQUENCE [LARGE SCALE GENOMIC DNA]</scope>
</reference>
<protein>
    <submittedName>
        <fullName evidence="1">Uncharacterized protein</fullName>
    </submittedName>
</protein>
<organism evidence="1 2">
    <name type="scientific">Ensete ventricosum</name>
    <name type="common">Abyssinian banana</name>
    <name type="synonym">Musa ensete</name>
    <dbReference type="NCBI Taxonomy" id="4639"/>
    <lineage>
        <taxon>Eukaryota</taxon>
        <taxon>Viridiplantae</taxon>
        <taxon>Streptophyta</taxon>
        <taxon>Embryophyta</taxon>
        <taxon>Tracheophyta</taxon>
        <taxon>Spermatophyta</taxon>
        <taxon>Magnoliopsida</taxon>
        <taxon>Liliopsida</taxon>
        <taxon>Zingiberales</taxon>
        <taxon>Musaceae</taxon>
        <taxon>Ensete</taxon>
    </lineage>
</organism>
<gene>
    <name evidence="1" type="ORF">B296_00030936</name>
</gene>
<dbReference type="EMBL" id="AMZH03009808">
    <property type="protein sequence ID" value="RRT56030.1"/>
    <property type="molecule type" value="Genomic_DNA"/>
</dbReference>
<evidence type="ECO:0000313" key="1">
    <source>
        <dbReference type="EMBL" id="RRT56030.1"/>
    </source>
</evidence>
<proteinExistence type="predicted"/>
<dbReference type="AlphaFoldDB" id="A0A426YWC2"/>
<comment type="caution">
    <text evidence="1">The sequence shown here is derived from an EMBL/GenBank/DDBJ whole genome shotgun (WGS) entry which is preliminary data.</text>
</comment>
<name>A0A426YWC2_ENSVE</name>
<evidence type="ECO:0000313" key="2">
    <source>
        <dbReference type="Proteomes" id="UP000287651"/>
    </source>
</evidence>